<dbReference type="Pfam" id="PF07992">
    <property type="entry name" value="Pyr_redox_2"/>
    <property type="match status" value="1"/>
</dbReference>
<reference evidence="12" key="1">
    <citation type="submission" date="2015-06" db="EMBL/GenBank/DDBJ databases">
        <authorList>
            <person name="Liu B."/>
            <person name="Wang J."/>
            <person name="Zhu Y."/>
            <person name="Liu G."/>
            <person name="Chen Q."/>
            <person name="Zheng C."/>
            <person name="Che J."/>
            <person name="Ge C."/>
            <person name="Shi H."/>
            <person name="Pan Z."/>
            <person name="Liu X."/>
        </authorList>
    </citation>
    <scope>NUCLEOTIDE SEQUENCE [LARGE SCALE GENOMIC DNA]</scope>
    <source>
        <strain evidence="12">DSM 16346</strain>
    </source>
</reference>
<sequence>MEWKKLFEPIQLRRLTLPNRIMMGSMHLGMEGSKEQEEALISFYTERSGAYGPGIIVTGGISVSPEGDGGHHFLGFYRDEDLDVMRRLTERVHIANGRIAAQLFHAGRYAYSEMNGVPSVAPSPIKSPIHRETPVELSELDILNLLESYAEAGRKAKEVGFDAVEIMGSEGYLINQFLSPSTNKRTDKWGGDFEKRTRFAIEVLKSVRQAVGDDYPIIFRMSGLDLVPNSSTPKETIELAKRLEANEADLLNIGIGWHESTVPTISMMVPRAGFIEPSLQIKQAVNIPVVGSNRINDPELAEELLHKLDMVSMARPFLADPHLLKKAKEETLNQINTCIACNQACLDHAFEGKAVSCLVNPRAGREHKWHIKQTKNAKNIVVIGGGVAGMEAARAHAELGHKVVLYEARPSIGGQFNLARKIPIKKEFDETIRFYTTELQRLGVHVALNHKPSSEDILSHSPHLVVLATGVTPRQPVIPGIEHTVQYPDVLSGTASIGKKVVIIGAGGIGCDVSHFLIEKGINDILLLRRNGKMGEGLGKTTKWAMLQELKQNGVRFRTNLAYEEITENGIRIKDTKTGKQETLEADTVILAAGQESNIPREYQALEQKGIQIAIIGGARLAGELDAKRAIYEGAKIAFEPETIPVNHL</sequence>
<evidence type="ECO:0000313" key="12">
    <source>
        <dbReference type="EMBL" id="KMM36324.1"/>
    </source>
</evidence>
<comment type="cofactor">
    <cofactor evidence="1">
        <name>FMN</name>
        <dbReference type="ChEBI" id="CHEBI:58210"/>
    </cofactor>
</comment>
<dbReference type="PANTHER" id="PTHR42917">
    <property type="entry name" value="2,4-DIENOYL-COA REDUCTASE"/>
    <property type="match status" value="1"/>
</dbReference>
<dbReference type="GO" id="GO:0010181">
    <property type="term" value="F:FMN binding"/>
    <property type="evidence" value="ECO:0007669"/>
    <property type="project" value="InterPro"/>
</dbReference>
<evidence type="ECO:0000256" key="7">
    <source>
        <dbReference type="ARBA" id="ARBA00023002"/>
    </source>
</evidence>
<gene>
    <name evidence="12" type="ORF">AB986_17940</name>
</gene>
<protein>
    <submittedName>
        <fullName evidence="12">2,4-dienoyl-CoA reductase</fullName>
    </submittedName>
</protein>
<dbReference type="InterPro" id="IPR013785">
    <property type="entry name" value="Aldolase_TIM"/>
</dbReference>
<evidence type="ECO:0000256" key="6">
    <source>
        <dbReference type="ARBA" id="ARBA00022723"/>
    </source>
</evidence>
<dbReference type="Proteomes" id="UP000035996">
    <property type="component" value="Unassembled WGS sequence"/>
</dbReference>
<keyword evidence="7" id="KW-0560">Oxidoreductase</keyword>
<name>A0A0J6CW64_9BACL</name>
<dbReference type="InterPro" id="IPR001155">
    <property type="entry name" value="OxRdtase_FMN_N"/>
</dbReference>
<dbReference type="PRINTS" id="PR00368">
    <property type="entry name" value="FADPNR"/>
</dbReference>
<dbReference type="PANTHER" id="PTHR42917:SF2">
    <property type="entry name" value="2,4-DIENOYL-COA REDUCTASE [(2E)-ENOYL-COA-PRODUCING]"/>
    <property type="match status" value="1"/>
</dbReference>
<evidence type="ECO:0000256" key="2">
    <source>
        <dbReference type="ARBA" id="ARBA00001966"/>
    </source>
</evidence>
<dbReference type="RefSeq" id="WP_048313006.1">
    <property type="nucleotide sequence ID" value="NZ_CP119526.1"/>
</dbReference>
<keyword evidence="13" id="KW-1185">Reference proteome</keyword>
<dbReference type="Gene3D" id="3.20.20.70">
    <property type="entry name" value="Aldolase class I"/>
    <property type="match status" value="1"/>
</dbReference>
<comment type="caution">
    <text evidence="12">The sequence shown here is derived from an EMBL/GenBank/DDBJ whole genome shotgun (WGS) entry which is preliminary data.</text>
</comment>
<evidence type="ECO:0000256" key="9">
    <source>
        <dbReference type="ARBA" id="ARBA00023014"/>
    </source>
</evidence>
<accession>A0A0J6CW64</accession>
<dbReference type="PATRIC" id="fig|157733.3.peg.2052"/>
<dbReference type="Gene3D" id="3.50.50.60">
    <property type="entry name" value="FAD/NAD(P)-binding domain"/>
    <property type="match status" value="2"/>
</dbReference>
<dbReference type="SUPFAM" id="SSF51395">
    <property type="entry name" value="FMN-linked oxidoreductases"/>
    <property type="match status" value="1"/>
</dbReference>
<dbReference type="Pfam" id="PF00724">
    <property type="entry name" value="Oxidored_FMN"/>
    <property type="match status" value="1"/>
</dbReference>
<dbReference type="CDD" id="cd02930">
    <property type="entry name" value="DCR_FMN"/>
    <property type="match status" value="1"/>
</dbReference>
<evidence type="ECO:0000259" key="10">
    <source>
        <dbReference type="Pfam" id="PF00724"/>
    </source>
</evidence>
<organism evidence="12 13">
    <name type="scientific">Guptibacillus hwajinpoensis</name>
    <dbReference type="NCBI Taxonomy" id="208199"/>
    <lineage>
        <taxon>Bacteria</taxon>
        <taxon>Bacillati</taxon>
        <taxon>Bacillota</taxon>
        <taxon>Bacilli</taxon>
        <taxon>Bacillales</taxon>
        <taxon>Guptibacillaceae</taxon>
        <taxon>Guptibacillus</taxon>
    </lineage>
</organism>
<evidence type="ECO:0000256" key="4">
    <source>
        <dbReference type="ARBA" id="ARBA00022630"/>
    </source>
</evidence>
<dbReference type="STRING" id="157733.AB986_17940"/>
<keyword evidence="8" id="KW-0408">Iron</keyword>
<keyword evidence="5" id="KW-0288">FMN</keyword>
<evidence type="ECO:0000313" key="13">
    <source>
        <dbReference type="Proteomes" id="UP000035996"/>
    </source>
</evidence>
<dbReference type="AlphaFoldDB" id="A0A0J6CW64"/>
<dbReference type="GO" id="GO:0051536">
    <property type="term" value="F:iron-sulfur cluster binding"/>
    <property type="evidence" value="ECO:0007669"/>
    <property type="project" value="UniProtKB-KW"/>
</dbReference>
<dbReference type="InterPro" id="IPR023753">
    <property type="entry name" value="FAD/NAD-binding_dom"/>
</dbReference>
<keyword evidence="6" id="KW-0479">Metal-binding</keyword>
<comment type="cofactor">
    <cofactor evidence="2">
        <name>[4Fe-4S] cluster</name>
        <dbReference type="ChEBI" id="CHEBI:49883"/>
    </cofactor>
</comment>
<comment type="similarity">
    <text evidence="3">In the N-terminal section; belongs to the NADH:flavin oxidoreductase/NADH oxidase family.</text>
</comment>
<dbReference type="SUPFAM" id="SSF51905">
    <property type="entry name" value="FAD/NAD(P)-binding domain"/>
    <property type="match status" value="1"/>
</dbReference>
<feature type="domain" description="NADH:flavin oxidoreductase/NADH oxidase N-terminal" evidence="10">
    <location>
        <begin position="5"/>
        <end position="330"/>
    </location>
</feature>
<proteinExistence type="inferred from homology"/>
<dbReference type="InterPro" id="IPR051793">
    <property type="entry name" value="NADH:flavin_oxidoreductase"/>
</dbReference>
<dbReference type="EMBL" id="LELK01000006">
    <property type="protein sequence ID" value="KMM36324.1"/>
    <property type="molecule type" value="Genomic_DNA"/>
</dbReference>
<dbReference type="InterPro" id="IPR036188">
    <property type="entry name" value="FAD/NAD-bd_sf"/>
</dbReference>
<dbReference type="OrthoDB" id="9772736at2"/>
<keyword evidence="9" id="KW-0411">Iron-sulfur</keyword>
<evidence type="ECO:0000256" key="3">
    <source>
        <dbReference type="ARBA" id="ARBA00011048"/>
    </source>
</evidence>
<dbReference type="GO" id="GO:0016491">
    <property type="term" value="F:oxidoreductase activity"/>
    <property type="evidence" value="ECO:0007669"/>
    <property type="project" value="UniProtKB-KW"/>
</dbReference>
<feature type="domain" description="FAD/NAD(P)-binding" evidence="11">
    <location>
        <begin position="379"/>
        <end position="602"/>
    </location>
</feature>
<dbReference type="Gene3D" id="3.40.50.720">
    <property type="entry name" value="NAD(P)-binding Rossmann-like Domain"/>
    <property type="match status" value="2"/>
</dbReference>
<evidence type="ECO:0000256" key="8">
    <source>
        <dbReference type="ARBA" id="ARBA00023004"/>
    </source>
</evidence>
<evidence type="ECO:0000259" key="11">
    <source>
        <dbReference type="Pfam" id="PF07992"/>
    </source>
</evidence>
<evidence type="ECO:0000256" key="5">
    <source>
        <dbReference type="ARBA" id="ARBA00022643"/>
    </source>
</evidence>
<evidence type="ECO:0000256" key="1">
    <source>
        <dbReference type="ARBA" id="ARBA00001917"/>
    </source>
</evidence>
<dbReference type="GO" id="GO:0046872">
    <property type="term" value="F:metal ion binding"/>
    <property type="evidence" value="ECO:0007669"/>
    <property type="project" value="UniProtKB-KW"/>
</dbReference>
<keyword evidence="4" id="KW-0285">Flavoprotein</keyword>